<dbReference type="SUPFAM" id="SSF51445">
    <property type="entry name" value="(Trans)glycosidases"/>
    <property type="match status" value="1"/>
</dbReference>
<evidence type="ECO:0000256" key="3">
    <source>
        <dbReference type="ARBA" id="ARBA00023295"/>
    </source>
</evidence>
<dbReference type="GO" id="GO:0005737">
    <property type="term" value="C:cytoplasm"/>
    <property type="evidence" value="ECO:0007669"/>
    <property type="project" value="TreeGrafter"/>
</dbReference>
<proteinExistence type="inferred from homology"/>
<evidence type="ECO:0000313" key="5">
    <source>
        <dbReference type="EMBL" id="MPC53659.1"/>
    </source>
</evidence>
<dbReference type="PROSITE" id="PS00512">
    <property type="entry name" value="ALPHA_GALACTOSIDASE"/>
    <property type="match status" value="1"/>
</dbReference>
<dbReference type="Proteomes" id="UP000324222">
    <property type="component" value="Unassembled WGS sequence"/>
</dbReference>
<dbReference type="GO" id="GO:0004557">
    <property type="term" value="F:alpha-galactosidase activity"/>
    <property type="evidence" value="ECO:0007669"/>
    <property type="project" value="TreeGrafter"/>
</dbReference>
<evidence type="ECO:0000256" key="4">
    <source>
        <dbReference type="RuleBase" id="RU361168"/>
    </source>
</evidence>
<evidence type="ECO:0000256" key="2">
    <source>
        <dbReference type="ARBA" id="ARBA00022801"/>
    </source>
</evidence>
<dbReference type="CDD" id="cd14792">
    <property type="entry name" value="GH27"/>
    <property type="match status" value="1"/>
</dbReference>
<protein>
    <recommendedName>
        <fullName evidence="4">Alpha-galactosidase</fullName>
        <ecNumber evidence="4">3.2.1.-</ecNumber>
    </recommendedName>
</protein>
<gene>
    <name evidence="5" type="primary">GLA</name>
    <name evidence="5" type="ORF">E2C01_047557</name>
</gene>
<reference evidence="5 6" key="1">
    <citation type="submission" date="2019-05" db="EMBL/GenBank/DDBJ databases">
        <title>Another draft genome of Portunus trituberculatus and its Hox gene families provides insights of decapod evolution.</title>
        <authorList>
            <person name="Jeong J.-H."/>
            <person name="Song I."/>
            <person name="Kim S."/>
            <person name="Choi T."/>
            <person name="Kim D."/>
            <person name="Ryu S."/>
            <person name="Kim W."/>
        </authorList>
    </citation>
    <scope>NUCLEOTIDE SEQUENCE [LARGE SCALE GENOMIC DNA]</scope>
    <source>
        <tissue evidence="5">Muscle</tissue>
    </source>
</reference>
<dbReference type="PANTHER" id="PTHR11452">
    <property type="entry name" value="ALPHA-GALACTOSIDASE/ALPHA-N-ACETYLGALACTOSAMINIDASE"/>
    <property type="match status" value="1"/>
</dbReference>
<dbReference type="OrthoDB" id="5795902at2759"/>
<dbReference type="EC" id="3.2.1.-" evidence="4"/>
<dbReference type="InterPro" id="IPR000111">
    <property type="entry name" value="Glyco_hydro_27/36_CS"/>
</dbReference>
<dbReference type="GO" id="GO:0009311">
    <property type="term" value="P:oligosaccharide metabolic process"/>
    <property type="evidence" value="ECO:0007669"/>
    <property type="project" value="TreeGrafter"/>
</dbReference>
<keyword evidence="4" id="KW-1015">Disulfide bond</keyword>
<comment type="similarity">
    <text evidence="1 4">Belongs to the glycosyl hydrolase 27 family.</text>
</comment>
<evidence type="ECO:0000313" key="6">
    <source>
        <dbReference type="Proteomes" id="UP000324222"/>
    </source>
</evidence>
<name>A0A5B7G7S9_PORTR</name>
<dbReference type="EMBL" id="VSRR010011788">
    <property type="protein sequence ID" value="MPC53659.1"/>
    <property type="molecule type" value="Genomic_DNA"/>
</dbReference>
<dbReference type="PANTHER" id="PTHR11452:SF83">
    <property type="entry name" value="ALPHA-GALACTOSIDASE"/>
    <property type="match status" value="1"/>
</dbReference>
<comment type="caution">
    <text evidence="5">The sequence shown here is derived from an EMBL/GenBank/DDBJ whole genome shotgun (WGS) entry which is preliminary data.</text>
</comment>
<comment type="subunit">
    <text evidence="4">Homodimer.</text>
</comment>
<keyword evidence="3 4" id="KW-0326">Glycosidase</keyword>
<dbReference type="PRINTS" id="PR00740">
    <property type="entry name" value="GLHYDRLASE27"/>
</dbReference>
<dbReference type="Gene3D" id="3.20.20.70">
    <property type="entry name" value="Aldolase class I"/>
    <property type="match status" value="1"/>
</dbReference>
<keyword evidence="2 4" id="KW-0378">Hydrolase</keyword>
<keyword evidence="6" id="KW-1185">Reference proteome</keyword>
<dbReference type="InterPro" id="IPR013785">
    <property type="entry name" value="Aldolase_TIM"/>
</dbReference>
<dbReference type="InterPro" id="IPR017853">
    <property type="entry name" value="GH"/>
</dbReference>
<dbReference type="AlphaFoldDB" id="A0A5B7G7S9"/>
<evidence type="ECO:0000256" key="1">
    <source>
        <dbReference type="ARBA" id="ARBA00009743"/>
    </source>
</evidence>
<sequence length="141" mass="16036">MAELMAEEGYLNAGYNMISLDDCWLAHERDEQGRLQPDPDRFPSGIPALANFVHGKGLKFGIYEDLGTKTCAGYPGVLGHLQTDANTFAEWGVDYIKLDGCYSSQEEMDEGTYMDLYYFFLILSSLRVRMKRKMDKEQRPG</sequence>
<organism evidence="5 6">
    <name type="scientific">Portunus trituberculatus</name>
    <name type="common">Swimming crab</name>
    <name type="synonym">Neptunus trituberculatus</name>
    <dbReference type="NCBI Taxonomy" id="210409"/>
    <lineage>
        <taxon>Eukaryota</taxon>
        <taxon>Metazoa</taxon>
        <taxon>Ecdysozoa</taxon>
        <taxon>Arthropoda</taxon>
        <taxon>Crustacea</taxon>
        <taxon>Multicrustacea</taxon>
        <taxon>Malacostraca</taxon>
        <taxon>Eumalacostraca</taxon>
        <taxon>Eucarida</taxon>
        <taxon>Decapoda</taxon>
        <taxon>Pleocyemata</taxon>
        <taxon>Brachyura</taxon>
        <taxon>Eubrachyura</taxon>
        <taxon>Portunoidea</taxon>
        <taxon>Portunidae</taxon>
        <taxon>Portuninae</taxon>
        <taxon>Portunus</taxon>
    </lineage>
</organism>
<dbReference type="Pfam" id="PF16499">
    <property type="entry name" value="Melibiase_2"/>
    <property type="match status" value="1"/>
</dbReference>
<dbReference type="InterPro" id="IPR002241">
    <property type="entry name" value="Glyco_hydro_27"/>
</dbReference>
<dbReference type="GO" id="GO:0016139">
    <property type="term" value="P:glycoside catabolic process"/>
    <property type="evidence" value="ECO:0007669"/>
    <property type="project" value="TreeGrafter"/>
</dbReference>
<accession>A0A5B7G7S9</accession>